<organism evidence="9 10">
    <name type="scientific">Physocladia obscura</name>
    <dbReference type="NCBI Taxonomy" id="109957"/>
    <lineage>
        <taxon>Eukaryota</taxon>
        <taxon>Fungi</taxon>
        <taxon>Fungi incertae sedis</taxon>
        <taxon>Chytridiomycota</taxon>
        <taxon>Chytridiomycota incertae sedis</taxon>
        <taxon>Chytridiomycetes</taxon>
        <taxon>Chytridiales</taxon>
        <taxon>Chytriomycetaceae</taxon>
        <taxon>Physocladia</taxon>
    </lineage>
</organism>
<feature type="transmembrane region" description="Helical" evidence="7">
    <location>
        <begin position="12"/>
        <end position="31"/>
    </location>
</feature>
<keyword evidence="7" id="KW-0472">Membrane</keyword>
<feature type="compositionally biased region" description="Polar residues" evidence="6">
    <location>
        <begin position="819"/>
        <end position="828"/>
    </location>
</feature>
<evidence type="ECO:0000256" key="2">
    <source>
        <dbReference type="ARBA" id="ARBA00006374"/>
    </source>
</evidence>
<dbReference type="Pfam" id="PF00735">
    <property type="entry name" value="Septin"/>
    <property type="match status" value="1"/>
</dbReference>
<feature type="region of interest" description="Disordered" evidence="6">
    <location>
        <begin position="807"/>
        <end position="874"/>
    </location>
</feature>
<feature type="compositionally biased region" description="Basic and acidic residues" evidence="6">
    <location>
        <begin position="848"/>
        <end position="863"/>
    </location>
</feature>
<comment type="similarity">
    <text evidence="5">Belongs to the TRAFAC class TrmE-Era-EngA-EngB-Septin-like GTPase superfamily. Septin GTPase family.</text>
</comment>
<evidence type="ECO:0000313" key="9">
    <source>
        <dbReference type="EMBL" id="KAJ3111634.1"/>
    </source>
</evidence>
<gene>
    <name evidence="9" type="ORF">HK100_002625</name>
</gene>
<evidence type="ECO:0000313" key="10">
    <source>
        <dbReference type="Proteomes" id="UP001211907"/>
    </source>
</evidence>
<dbReference type="PROSITE" id="PS51719">
    <property type="entry name" value="G_SEPTIN"/>
    <property type="match status" value="1"/>
</dbReference>
<dbReference type="Pfam" id="PF05997">
    <property type="entry name" value="Nop52"/>
    <property type="match status" value="1"/>
</dbReference>
<keyword evidence="3" id="KW-0698">rRNA processing</keyword>
<dbReference type="SMART" id="SM00672">
    <property type="entry name" value="CAP10"/>
    <property type="match status" value="1"/>
</dbReference>
<evidence type="ECO:0000256" key="7">
    <source>
        <dbReference type="SAM" id="Phobius"/>
    </source>
</evidence>
<dbReference type="InterPro" id="IPR030379">
    <property type="entry name" value="G_SEPTIN_dom"/>
</dbReference>
<feature type="domain" description="Septin-type G" evidence="8">
    <location>
        <begin position="950"/>
        <end position="1074"/>
    </location>
</feature>
<proteinExistence type="inferred from homology"/>
<dbReference type="AlphaFoldDB" id="A0AAD5SVE4"/>
<reference evidence="9" key="1">
    <citation type="submission" date="2020-05" db="EMBL/GenBank/DDBJ databases">
        <title>Phylogenomic resolution of chytrid fungi.</title>
        <authorList>
            <person name="Stajich J.E."/>
            <person name="Amses K."/>
            <person name="Simmons R."/>
            <person name="Seto K."/>
            <person name="Myers J."/>
            <person name="Bonds A."/>
            <person name="Quandt C.A."/>
            <person name="Barry K."/>
            <person name="Liu P."/>
            <person name="Grigoriev I."/>
            <person name="Longcore J.E."/>
            <person name="James T.Y."/>
        </authorList>
    </citation>
    <scope>NUCLEOTIDE SEQUENCE</scope>
    <source>
        <strain evidence="9">JEL0513</strain>
    </source>
</reference>
<keyword evidence="7" id="KW-1133">Transmembrane helix</keyword>
<evidence type="ECO:0000259" key="8">
    <source>
        <dbReference type="PROSITE" id="PS51719"/>
    </source>
</evidence>
<dbReference type="GO" id="GO:0005634">
    <property type="term" value="C:nucleus"/>
    <property type="evidence" value="ECO:0007669"/>
    <property type="project" value="UniProtKB-SubCell"/>
</dbReference>
<dbReference type="PANTHER" id="PTHR13026:SF0">
    <property type="entry name" value="RIBOSOMAL RNA PROCESSING 1B"/>
    <property type="match status" value="1"/>
</dbReference>
<name>A0AAD5SVE4_9FUNG</name>
<dbReference type="Pfam" id="PF05686">
    <property type="entry name" value="Glyco_transf_90"/>
    <property type="match status" value="1"/>
</dbReference>
<dbReference type="InterPro" id="IPR006598">
    <property type="entry name" value="CAP10"/>
</dbReference>
<evidence type="ECO:0000256" key="4">
    <source>
        <dbReference type="ARBA" id="ARBA00023242"/>
    </source>
</evidence>
<keyword evidence="5" id="KW-0547">Nucleotide-binding</keyword>
<dbReference type="SUPFAM" id="SSF52540">
    <property type="entry name" value="P-loop containing nucleoside triphosphate hydrolases"/>
    <property type="match status" value="1"/>
</dbReference>
<feature type="non-terminal residue" evidence="9">
    <location>
        <position position="1074"/>
    </location>
</feature>
<evidence type="ECO:0000256" key="1">
    <source>
        <dbReference type="ARBA" id="ARBA00004123"/>
    </source>
</evidence>
<accession>A0AAD5SVE4</accession>
<keyword evidence="4" id="KW-0539">Nucleus</keyword>
<evidence type="ECO:0000256" key="6">
    <source>
        <dbReference type="SAM" id="MobiDB-lite"/>
    </source>
</evidence>
<sequence length="1074" mass="123103">MDTKLKPVLIRRVLIFFGAVWMFSILISFAVRQLGADTPSYGVWNMALQRQNIASVPDTVPIIQKSSAKVNANHATAAQWNSDTPPIFNNIPQKIFYDYNIDKQCFTELSSYAQIYRDLAPFFLDNNGFSEIEHSMHSAHGWFGPTNDENNPDNAQEAVFTETQDSVFGPLRELFAPLLPSTFEYALNNRFDEPQIIPADNSSEPYATPNDIFPNSKCMRQKHDTPSPANTLEETTNRYSHGFFMGPDTFIAKNSKMPLFSQCKTDCFWDIVIPMNSHPQLVQDGMFADPISWADKKDVLFWRGSTTSGKFIKGNPWRKFHRTRLVQWAEEFEQRYPENVFDAGRSELPKLVSRLDADVASLSWLAVDVGFHATVQVHGEVGPTIEEEYPFHSYVSFKDCLNFKYLLVVDGNTWPSRTPRYLTSNSVILLSSAFTDWYMWMLKPFVHYIPVALDLSDLEERLRWLKDNDEKAHQISINANMLMERVNRLEQMQCYAGLTMLEYNRIYQNFVNVVSMTATTLTDNSKGSGFGKNLAHSDKDVRDKALAALTAWLSTVDDLSSQTMLKLWKGLYYCYWMSDKTVVQHELAETLSGIALSLPVEKAMLYFEGFWKIIVIEWAGIDRLRLDKFFNLLRNFHCRGFKFLENNKWERNLVEKYTLILKNGPLHPTDLKVAHALRYHSCDVYLEELNKGIEKPIPVEASLLILSPFFEAVAKTSDKSFLEKIGEVFGRIVDTIQNNVRWEDEPEKKEWSIALENTRIVRMLYKMIQTHPDEGVGSQLTGQNKRTVRKICQNFFEFGNIKESDVQKDLPPIKPVNDKLQSPVSTSKESPRKGKKKRLAEEEQMAEQNERDEKIQMKNKESNKSNSPSPNGKKIKLSEIANSIAVLKPKSVAIATRLNTEMNSKPIKVKAKDVEEHALQHRGKFADPGPWKLPRSQPVNLSAPLGIGHLPAQRIRRSKRDSGLGKTAFLNSLFNAPLAENLHATKRSFLETKTVNIQPTTYELIEDGVVLHLTVIETPGFGDQLNRESDFSPVLDYADQQFAKYHKYERSDEMRKKIQDTRIHALLYLFRQQG</sequence>
<dbReference type="InterPro" id="IPR010301">
    <property type="entry name" value="RRP1"/>
</dbReference>
<evidence type="ECO:0000256" key="5">
    <source>
        <dbReference type="RuleBase" id="RU004560"/>
    </source>
</evidence>
<dbReference type="GO" id="GO:0005525">
    <property type="term" value="F:GTP binding"/>
    <property type="evidence" value="ECO:0007669"/>
    <property type="project" value="UniProtKB-KW"/>
</dbReference>
<keyword evidence="5" id="KW-0342">GTP-binding</keyword>
<dbReference type="Proteomes" id="UP001211907">
    <property type="component" value="Unassembled WGS sequence"/>
</dbReference>
<protein>
    <recommendedName>
        <fullName evidence="8">Septin-type G domain-containing protein</fullName>
    </recommendedName>
</protein>
<keyword evidence="7" id="KW-0812">Transmembrane</keyword>
<dbReference type="PANTHER" id="PTHR13026">
    <property type="entry name" value="NNP-1 PROTEIN NOVEL NUCLEAR PROTEIN 1 NOP52"/>
    <property type="match status" value="1"/>
</dbReference>
<dbReference type="Gene3D" id="3.40.50.300">
    <property type="entry name" value="P-loop containing nucleotide triphosphate hydrolases"/>
    <property type="match status" value="1"/>
</dbReference>
<dbReference type="GO" id="GO:0030688">
    <property type="term" value="C:preribosome, small subunit precursor"/>
    <property type="evidence" value="ECO:0007669"/>
    <property type="project" value="InterPro"/>
</dbReference>
<evidence type="ECO:0000256" key="3">
    <source>
        <dbReference type="ARBA" id="ARBA00022552"/>
    </source>
</evidence>
<dbReference type="EMBL" id="JADGJH010001611">
    <property type="protein sequence ID" value="KAJ3111634.1"/>
    <property type="molecule type" value="Genomic_DNA"/>
</dbReference>
<keyword evidence="10" id="KW-1185">Reference proteome</keyword>
<dbReference type="GO" id="GO:0006364">
    <property type="term" value="P:rRNA processing"/>
    <property type="evidence" value="ECO:0007669"/>
    <property type="project" value="UniProtKB-KW"/>
</dbReference>
<comment type="caution">
    <text evidence="9">The sequence shown here is derived from an EMBL/GenBank/DDBJ whole genome shotgun (WGS) entry which is preliminary data.</text>
</comment>
<comment type="similarity">
    <text evidence="2">Belongs to the RRP1 family.</text>
</comment>
<comment type="subcellular location">
    <subcellularLocation>
        <location evidence="1">Nucleus</location>
    </subcellularLocation>
</comment>
<dbReference type="InterPro" id="IPR027417">
    <property type="entry name" value="P-loop_NTPase"/>
</dbReference>